<sequence length="84" mass="9633">MKLQLMASIQELQEMVLGPEHQTTILMNQQPNRSSSQVTGSSTHVNQGNQTSFSHVNDGHQPDHIFRRLAKVEFPRYDGKFLKR</sequence>
<proteinExistence type="predicted"/>
<dbReference type="AlphaFoldDB" id="A0A2P2QPG8"/>
<evidence type="ECO:0000256" key="1">
    <source>
        <dbReference type="SAM" id="MobiDB-lite"/>
    </source>
</evidence>
<feature type="compositionally biased region" description="Polar residues" evidence="1">
    <location>
        <begin position="29"/>
        <end position="55"/>
    </location>
</feature>
<evidence type="ECO:0000313" key="2">
    <source>
        <dbReference type="EMBL" id="MBX68883.1"/>
    </source>
</evidence>
<organism evidence="2">
    <name type="scientific">Rhizophora mucronata</name>
    <name type="common">Asiatic mangrove</name>
    <dbReference type="NCBI Taxonomy" id="61149"/>
    <lineage>
        <taxon>Eukaryota</taxon>
        <taxon>Viridiplantae</taxon>
        <taxon>Streptophyta</taxon>
        <taxon>Embryophyta</taxon>
        <taxon>Tracheophyta</taxon>
        <taxon>Spermatophyta</taxon>
        <taxon>Magnoliopsida</taxon>
        <taxon>eudicotyledons</taxon>
        <taxon>Gunneridae</taxon>
        <taxon>Pentapetalae</taxon>
        <taxon>rosids</taxon>
        <taxon>fabids</taxon>
        <taxon>Malpighiales</taxon>
        <taxon>Rhizophoraceae</taxon>
        <taxon>Rhizophora</taxon>
    </lineage>
</organism>
<dbReference type="EMBL" id="GGEC01088399">
    <property type="protein sequence ID" value="MBX68883.1"/>
    <property type="molecule type" value="Transcribed_RNA"/>
</dbReference>
<reference evidence="2" key="1">
    <citation type="submission" date="2018-02" db="EMBL/GenBank/DDBJ databases">
        <title>Rhizophora mucronata_Transcriptome.</title>
        <authorList>
            <person name="Meera S.P."/>
            <person name="Sreeshan A."/>
            <person name="Augustine A."/>
        </authorList>
    </citation>
    <scope>NUCLEOTIDE SEQUENCE</scope>
    <source>
        <tissue evidence="2">Leaf</tissue>
    </source>
</reference>
<protein>
    <submittedName>
        <fullName evidence="2">Uncharacterized protein</fullName>
    </submittedName>
</protein>
<name>A0A2P2QPG8_RHIMU</name>
<accession>A0A2P2QPG8</accession>
<feature type="region of interest" description="Disordered" evidence="1">
    <location>
        <begin position="29"/>
        <end position="62"/>
    </location>
</feature>